<evidence type="ECO:0000313" key="17">
    <source>
        <dbReference type="Proteomes" id="UP000259173"/>
    </source>
</evidence>
<evidence type="ECO:0000256" key="4">
    <source>
        <dbReference type="ARBA" id="ARBA00022496"/>
    </source>
</evidence>
<organism evidence="16 17">
    <name type="scientific">Hyphomonas atlantica</name>
    <dbReference type="NCBI Taxonomy" id="1280948"/>
    <lineage>
        <taxon>Bacteria</taxon>
        <taxon>Pseudomonadati</taxon>
        <taxon>Pseudomonadota</taxon>
        <taxon>Alphaproteobacteria</taxon>
        <taxon>Hyphomonadales</taxon>
        <taxon>Hyphomonadaceae</taxon>
        <taxon>Hyphomonas</taxon>
    </lineage>
</organism>
<evidence type="ECO:0000256" key="1">
    <source>
        <dbReference type="ARBA" id="ARBA00004571"/>
    </source>
</evidence>
<dbReference type="AlphaFoldDB" id="A0A3B9KWT1"/>
<evidence type="ECO:0000256" key="5">
    <source>
        <dbReference type="ARBA" id="ARBA00022692"/>
    </source>
</evidence>
<keyword evidence="7" id="KW-0406">Ion transport</keyword>
<keyword evidence="13" id="KW-0732">Signal</keyword>
<evidence type="ECO:0000259" key="15">
    <source>
        <dbReference type="Pfam" id="PF07715"/>
    </source>
</evidence>
<gene>
    <name evidence="16" type="ORF">DCG65_01330</name>
</gene>
<dbReference type="InterPro" id="IPR036942">
    <property type="entry name" value="Beta-barrel_TonB_sf"/>
</dbReference>
<dbReference type="PANTHER" id="PTHR32552:SF81">
    <property type="entry name" value="TONB-DEPENDENT OUTER MEMBRANE RECEPTOR"/>
    <property type="match status" value="1"/>
</dbReference>
<feature type="domain" description="TonB-dependent receptor plug" evidence="15">
    <location>
        <begin position="53"/>
        <end position="161"/>
    </location>
</feature>
<evidence type="ECO:0000256" key="10">
    <source>
        <dbReference type="ARBA" id="ARBA00023237"/>
    </source>
</evidence>
<evidence type="ECO:0008006" key="18">
    <source>
        <dbReference type="Google" id="ProtNLM"/>
    </source>
</evidence>
<dbReference type="InterPro" id="IPR012910">
    <property type="entry name" value="Plug_dom"/>
</dbReference>
<evidence type="ECO:0000256" key="3">
    <source>
        <dbReference type="ARBA" id="ARBA00022452"/>
    </source>
</evidence>
<dbReference type="Proteomes" id="UP000259173">
    <property type="component" value="Unassembled WGS sequence"/>
</dbReference>
<feature type="signal peptide" evidence="13">
    <location>
        <begin position="1"/>
        <end position="25"/>
    </location>
</feature>
<evidence type="ECO:0000259" key="14">
    <source>
        <dbReference type="Pfam" id="PF00593"/>
    </source>
</evidence>
<comment type="subcellular location">
    <subcellularLocation>
        <location evidence="1 11">Cell outer membrane</location>
        <topology evidence="1 11">Multi-pass membrane protein</topology>
    </subcellularLocation>
</comment>
<reference evidence="16 17" key="1">
    <citation type="journal article" date="2018" name="Nat. Biotechnol.">
        <title>A standardized bacterial taxonomy based on genome phylogeny substantially revises the tree of life.</title>
        <authorList>
            <person name="Parks D.H."/>
            <person name="Chuvochina M."/>
            <person name="Waite D.W."/>
            <person name="Rinke C."/>
            <person name="Skarshewski A."/>
            <person name="Chaumeil P.A."/>
            <person name="Hugenholtz P."/>
        </authorList>
    </citation>
    <scope>NUCLEOTIDE SEQUENCE [LARGE SCALE GENOMIC DNA]</scope>
    <source>
        <strain evidence="16">UBA8557</strain>
    </source>
</reference>
<comment type="caution">
    <text evidence="16">The sequence shown here is derived from an EMBL/GenBank/DDBJ whole genome shotgun (WGS) entry which is preliminary data.</text>
</comment>
<evidence type="ECO:0000313" key="16">
    <source>
        <dbReference type="EMBL" id="HAE93170.1"/>
    </source>
</evidence>
<dbReference type="Pfam" id="PF07715">
    <property type="entry name" value="Plug"/>
    <property type="match status" value="1"/>
</dbReference>
<dbReference type="EMBL" id="DMBR01000038">
    <property type="protein sequence ID" value="HAE93170.1"/>
    <property type="molecule type" value="Genomic_DNA"/>
</dbReference>
<evidence type="ECO:0000256" key="6">
    <source>
        <dbReference type="ARBA" id="ARBA00023004"/>
    </source>
</evidence>
<evidence type="ECO:0000256" key="11">
    <source>
        <dbReference type="PROSITE-ProRule" id="PRU01360"/>
    </source>
</evidence>
<comment type="similarity">
    <text evidence="11 12">Belongs to the TonB-dependent receptor family.</text>
</comment>
<sequence length="786" mass="84404">MKSSLFFASVSCLALVGAFPAPAIAQESAASGEDQTSVLETVVVTSTKRAENQQDVGLTVQTLSGNDIRDLGVDNLEDVMNLVPGTGFLDSAGGGIPIVVIRGVGLQNFRINDTPTTAIYVDEIYQTSVAQAVSTLFDVERVEVLKGPQGGLYGRNAVGGAIQIISARPDFDGFGGSVSARYEEYERFEGEAVVTGPLSDTLAFRLGGKVIQSGDGYFHSTTGNFDHGAEDRWAARGLLEWRPSSTANVLFKLHGGGDQSDLPLGHATGFYQPLGLNLGAVTGVTDTADGAILNAQAPTASINSICTTVLSGGRAPELCETLNGMTPDELGFSSRYDSASLSRPVLDNSWWGASVQADFTFGAFTLTSISAYDDFEHGRYIDQDAMPEIHQEIDYGSVIEAWSQEVRLSYDDGGVLTWIVGANYAEDELTEDSVLLTETGILRTQLGGLTQAGQQYVQTTDAFAVYGRADWDFAEQLSLVLEARYTEEEKGFDGSTFLPQVGATLASADESTTFDALSGKIAVEYTPTDNALLYMSYSEGFKSGGYFGGFATSNAQLQPFDNETITAYEAGFKTDWPAQAFRLNGSVFFYDRKDVQANGLDTSGIVSIARLTNVGDVEAYGAELESVWAPTPQLTFQGGIAWLETEIVSSDKTTSNIFRSSTTESFVGARLANQPELSANLVSRYEQSLTPALLGSLQLDITYRGEQDLSLLTNRLEAPLLTEDAYTLVNLKASVGPDDRRWSVYAYANNLFDEVYRQNATGSAPAGFVEIYGAPQILGVGLDFEF</sequence>
<dbReference type="CDD" id="cd01347">
    <property type="entry name" value="ligand_gated_channel"/>
    <property type="match status" value="1"/>
</dbReference>
<dbReference type="GO" id="GO:0006826">
    <property type="term" value="P:iron ion transport"/>
    <property type="evidence" value="ECO:0007669"/>
    <property type="project" value="UniProtKB-KW"/>
</dbReference>
<keyword evidence="8 12" id="KW-0798">TonB box</keyword>
<feature type="domain" description="TonB-dependent receptor-like beta-barrel" evidence="14">
    <location>
        <begin position="346"/>
        <end position="751"/>
    </location>
</feature>
<dbReference type="InterPro" id="IPR037066">
    <property type="entry name" value="Plug_dom_sf"/>
</dbReference>
<dbReference type="Gene3D" id="2.40.170.20">
    <property type="entry name" value="TonB-dependent receptor, beta-barrel domain"/>
    <property type="match status" value="1"/>
</dbReference>
<dbReference type="PROSITE" id="PS52016">
    <property type="entry name" value="TONB_DEPENDENT_REC_3"/>
    <property type="match status" value="1"/>
</dbReference>
<accession>A0A3B9KWT1</accession>
<feature type="chain" id="PRO_5017722370" description="TonB-dependent receptor" evidence="13">
    <location>
        <begin position="26"/>
        <end position="786"/>
    </location>
</feature>
<dbReference type="GO" id="GO:0009279">
    <property type="term" value="C:cell outer membrane"/>
    <property type="evidence" value="ECO:0007669"/>
    <property type="project" value="UniProtKB-SubCell"/>
</dbReference>
<keyword evidence="2 11" id="KW-0813">Transport</keyword>
<dbReference type="InterPro" id="IPR039426">
    <property type="entry name" value="TonB-dep_rcpt-like"/>
</dbReference>
<evidence type="ECO:0000256" key="2">
    <source>
        <dbReference type="ARBA" id="ARBA00022448"/>
    </source>
</evidence>
<evidence type="ECO:0000256" key="13">
    <source>
        <dbReference type="SAM" id="SignalP"/>
    </source>
</evidence>
<name>A0A3B9KWT1_9PROT</name>
<keyword evidence="10 11" id="KW-0998">Cell outer membrane</keyword>
<dbReference type="RefSeq" id="WP_348763336.1">
    <property type="nucleotide sequence ID" value="NZ_CAXEMP010000189.1"/>
</dbReference>
<evidence type="ECO:0000256" key="7">
    <source>
        <dbReference type="ARBA" id="ARBA00023065"/>
    </source>
</evidence>
<dbReference type="SUPFAM" id="SSF56935">
    <property type="entry name" value="Porins"/>
    <property type="match status" value="1"/>
</dbReference>
<evidence type="ECO:0000256" key="12">
    <source>
        <dbReference type="RuleBase" id="RU003357"/>
    </source>
</evidence>
<evidence type="ECO:0000256" key="8">
    <source>
        <dbReference type="ARBA" id="ARBA00023077"/>
    </source>
</evidence>
<keyword evidence="4" id="KW-0410">Iron transport</keyword>
<keyword evidence="5 11" id="KW-0812">Transmembrane</keyword>
<dbReference type="InterPro" id="IPR000531">
    <property type="entry name" value="Beta-barrel_TonB"/>
</dbReference>
<proteinExistence type="inferred from homology"/>
<dbReference type="Pfam" id="PF00593">
    <property type="entry name" value="TonB_dep_Rec_b-barrel"/>
    <property type="match status" value="1"/>
</dbReference>
<protein>
    <recommendedName>
        <fullName evidence="18">TonB-dependent receptor</fullName>
    </recommendedName>
</protein>
<keyword evidence="6" id="KW-0408">Iron</keyword>
<evidence type="ECO:0000256" key="9">
    <source>
        <dbReference type="ARBA" id="ARBA00023136"/>
    </source>
</evidence>
<dbReference type="PANTHER" id="PTHR32552">
    <property type="entry name" value="FERRICHROME IRON RECEPTOR-RELATED"/>
    <property type="match status" value="1"/>
</dbReference>
<keyword evidence="3 11" id="KW-1134">Transmembrane beta strand</keyword>
<dbReference type="Gene3D" id="2.170.130.10">
    <property type="entry name" value="TonB-dependent receptor, plug domain"/>
    <property type="match status" value="1"/>
</dbReference>
<keyword evidence="9 11" id="KW-0472">Membrane</keyword>